<dbReference type="EMBL" id="SJPN01000005">
    <property type="protein sequence ID" value="TWU00951.1"/>
    <property type="molecule type" value="Genomic_DNA"/>
</dbReference>
<accession>A0A5C6ANF7</accession>
<comment type="caution">
    <text evidence="2">The sequence shown here is derived from an EMBL/GenBank/DDBJ whole genome shotgun (WGS) entry which is preliminary data.</text>
</comment>
<evidence type="ECO:0000259" key="1">
    <source>
        <dbReference type="Pfam" id="PF13676"/>
    </source>
</evidence>
<dbReference type="Gene3D" id="3.40.50.10140">
    <property type="entry name" value="Toll/interleukin-1 receptor homology (TIR) domain"/>
    <property type="match status" value="1"/>
</dbReference>
<dbReference type="SUPFAM" id="SSF52200">
    <property type="entry name" value="Toll/Interleukin receptor TIR domain"/>
    <property type="match status" value="1"/>
</dbReference>
<dbReference type="InterPro" id="IPR035897">
    <property type="entry name" value="Toll_tir_struct_dom_sf"/>
</dbReference>
<sequence length="326" mass="36683">MTGLRVFISHAHEDKALAQAWQSLINTLTLGQVTPWYSSDDRGGGGVGPGEWRKAIREHMIEADTILALLTPGSNERPWLVWESGYAEGQQKMIIPVTFFIDERGIHDVFRDKQIYEGDKEPDTLRLLEELAGQHFGAAIPEASKTVWKTYVSQYMETVEQERTESLTRSLFHDHFHVRPTAERLSGTWYATWTEISDDGETMFESDRLEAWTTNGRIRFVGVSSKIGIEELIDDAAEAFYYPMEGVVSSDGMIALSYWSSGETRYCGTAILKVSGGTGRLLQGTWQGFTARNVDEEPTQRNGRVVMARDLEKLQAATDRMLSAKS</sequence>
<feature type="domain" description="TIR" evidence="1">
    <location>
        <begin position="6"/>
        <end position="100"/>
    </location>
</feature>
<proteinExistence type="predicted"/>
<dbReference type="GO" id="GO:0007165">
    <property type="term" value="P:signal transduction"/>
    <property type="evidence" value="ECO:0007669"/>
    <property type="project" value="InterPro"/>
</dbReference>
<dbReference type="InterPro" id="IPR000157">
    <property type="entry name" value="TIR_dom"/>
</dbReference>
<gene>
    <name evidence="2" type="ORF">Pla52n_43210</name>
</gene>
<dbReference type="Pfam" id="PF13676">
    <property type="entry name" value="TIR_2"/>
    <property type="match status" value="1"/>
</dbReference>
<dbReference type="OrthoDB" id="122965at2"/>
<evidence type="ECO:0000313" key="3">
    <source>
        <dbReference type="Proteomes" id="UP000320176"/>
    </source>
</evidence>
<organism evidence="2 3">
    <name type="scientific">Stieleria varia</name>
    <dbReference type="NCBI Taxonomy" id="2528005"/>
    <lineage>
        <taxon>Bacteria</taxon>
        <taxon>Pseudomonadati</taxon>
        <taxon>Planctomycetota</taxon>
        <taxon>Planctomycetia</taxon>
        <taxon>Pirellulales</taxon>
        <taxon>Pirellulaceae</taxon>
        <taxon>Stieleria</taxon>
    </lineage>
</organism>
<evidence type="ECO:0000313" key="2">
    <source>
        <dbReference type="EMBL" id="TWU00951.1"/>
    </source>
</evidence>
<protein>
    <recommendedName>
        <fullName evidence="1">TIR domain-containing protein</fullName>
    </recommendedName>
</protein>
<dbReference type="RefSeq" id="WP_146521481.1">
    <property type="nucleotide sequence ID" value="NZ_CP151726.1"/>
</dbReference>
<name>A0A5C6ANF7_9BACT</name>
<reference evidence="2 3" key="1">
    <citation type="submission" date="2019-02" db="EMBL/GenBank/DDBJ databases">
        <title>Deep-cultivation of Planctomycetes and their phenomic and genomic characterization uncovers novel biology.</title>
        <authorList>
            <person name="Wiegand S."/>
            <person name="Jogler M."/>
            <person name="Boedeker C."/>
            <person name="Pinto D."/>
            <person name="Vollmers J."/>
            <person name="Rivas-Marin E."/>
            <person name="Kohn T."/>
            <person name="Peeters S.H."/>
            <person name="Heuer A."/>
            <person name="Rast P."/>
            <person name="Oberbeckmann S."/>
            <person name="Bunk B."/>
            <person name="Jeske O."/>
            <person name="Meyerdierks A."/>
            <person name="Storesund J.E."/>
            <person name="Kallscheuer N."/>
            <person name="Luecker S."/>
            <person name="Lage O.M."/>
            <person name="Pohl T."/>
            <person name="Merkel B.J."/>
            <person name="Hornburger P."/>
            <person name="Mueller R.-W."/>
            <person name="Bruemmer F."/>
            <person name="Labrenz M."/>
            <person name="Spormann A.M."/>
            <person name="Op Den Camp H."/>
            <person name="Overmann J."/>
            <person name="Amann R."/>
            <person name="Jetten M.S.M."/>
            <person name="Mascher T."/>
            <person name="Medema M.H."/>
            <person name="Devos D.P."/>
            <person name="Kaster A.-K."/>
            <person name="Ovreas L."/>
            <person name="Rohde M."/>
            <person name="Galperin M.Y."/>
            <person name="Jogler C."/>
        </authorList>
    </citation>
    <scope>NUCLEOTIDE SEQUENCE [LARGE SCALE GENOMIC DNA]</scope>
    <source>
        <strain evidence="2 3">Pla52n</strain>
    </source>
</reference>
<dbReference type="AlphaFoldDB" id="A0A5C6ANF7"/>
<keyword evidence="3" id="KW-1185">Reference proteome</keyword>
<dbReference type="Proteomes" id="UP000320176">
    <property type="component" value="Unassembled WGS sequence"/>
</dbReference>